<reference evidence="1" key="1">
    <citation type="submission" date="2020-04" db="EMBL/GenBank/DDBJ databases">
        <authorList>
            <person name="Alioto T."/>
            <person name="Alioto T."/>
            <person name="Gomez Garrido J."/>
        </authorList>
    </citation>
    <scope>NUCLEOTIDE SEQUENCE</scope>
    <source>
        <strain evidence="1">A484AB</strain>
    </source>
</reference>
<proteinExistence type="predicted"/>
<dbReference type="EMBL" id="CACRXK020004476">
    <property type="protein sequence ID" value="CAB4002885.1"/>
    <property type="molecule type" value="Genomic_DNA"/>
</dbReference>
<dbReference type="AlphaFoldDB" id="A0A6S7HAQ3"/>
<gene>
    <name evidence="1" type="ORF">PACLA_8A050682</name>
</gene>
<accession>A0A6S7HAQ3</accession>
<sequence length="150" mass="17920">MLRVMMNCSRILPWEKVVKKVEDFLLRMQYSGYDKKFRYEVVASALNAYRVRKEANKSGERPMHRPKGWNNEERTKEKIRKKKNCYTKLRSQLQREYQQEIRNLGFNIKVVEKAGNTLKRMLQRLDPFKLENCGKSVYNGGKKDLVVDIE</sequence>
<evidence type="ECO:0000313" key="1">
    <source>
        <dbReference type="EMBL" id="CAB4002885.1"/>
    </source>
</evidence>
<dbReference type="OrthoDB" id="10057701at2759"/>
<dbReference type="Proteomes" id="UP001152795">
    <property type="component" value="Unassembled WGS sequence"/>
</dbReference>
<keyword evidence="2" id="KW-1185">Reference proteome</keyword>
<protein>
    <submittedName>
        <fullName evidence="1">Uncharacterized protein</fullName>
    </submittedName>
</protein>
<comment type="caution">
    <text evidence="1">The sequence shown here is derived from an EMBL/GenBank/DDBJ whole genome shotgun (WGS) entry which is preliminary data.</text>
</comment>
<name>A0A6S7HAQ3_PARCT</name>
<organism evidence="1 2">
    <name type="scientific">Paramuricea clavata</name>
    <name type="common">Red gorgonian</name>
    <name type="synonym">Violescent sea-whip</name>
    <dbReference type="NCBI Taxonomy" id="317549"/>
    <lineage>
        <taxon>Eukaryota</taxon>
        <taxon>Metazoa</taxon>
        <taxon>Cnidaria</taxon>
        <taxon>Anthozoa</taxon>
        <taxon>Octocorallia</taxon>
        <taxon>Malacalcyonacea</taxon>
        <taxon>Plexauridae</taxon>
        <taxon>Paramuricea</taxon>
    </lineage>
</organism>
<evidence type="ECO:0000313" key="2">
    <source>
        <dbReference type="Proteomes" id="UP001152795"/>
    </source>
</evidence>